<dbReference type="EMBL" id="CAJOBI010319156">
    <property type="protein sequence ID" value="CAF5182186.1"/>
    <property type="molecule type" value="Genomic_DNA"/>
</dbReference>
<dbReference type="AlphaFoldDB" id="A0A8S3HGX6"/>
<evidence type="ECO:0000313" key="2">
    <source>
        <dbReference type="Proteomes" id="UP000676336"/>
    </source>
</evidence>
<accession>A0A8S3HGX6</accession>
<protein>
    <submittedName>
        <fullName evidence="1">Uncharacterized protein</fullName>
    </submittedName>
</protein>
<feature type="non-terminal residue" evidence="1">
    <location>
        <position position="1"/>
    </location>
</feature>
<reference evidence="1" key="1">
    <citation type="submission" date="2021-02" db="EMBL/GenBank/DDBJ databases">
        <authorList>
            <person name="Nowell W R."/>
        </authorList>
    </citation>
    <scope>NUCLEOTIDE SEQUENCE</scope>
</reference>
<comment type="caution">
    <text evidence="1">The sequence shown here is derived from an EMBL/GenBank/DDBJ whole genome shotgun (WGS) entry which is preliminary data.</text>
</comment>
<feature type="non-terminal residue" evidence="1">
    <location>
        <position position="253"/>
    </location>
</feature>
<dbReference type="Proteomes" id="UP000676336">
    <property type="component" value="Unassembled WGS sequence"/>
</dbReference>
<name>A0A8S3HGX6_9BILA</name>
<evidence type="ECO:0000313" key="1">
    <source>
        <dbReference type="EMBL" id="CAF5182186.1"/>
    </source>
</evidence>
<gene>
    <name evidence="1" type="ORF">SMN809_LOCUS69291</name>
</gene>
<proteinExistence type="predicted"/>
<sequence length="253" mass="29059">QLKSLDFSSIDNDAWERCIDEPIFYDDLFLDYKNEQPSASLTQDSNNITSIIAIESVEHKQTYMIDQIEPISSINANNKENIDSTIFIQELDTIINQEHIEQDYITVEQQHNSYLDLNELVQRLEQLDSSSNISMDEREIKSSTDLIDHEEENSQFNIENLTSIINEIRKPRCITKISKKQLVIEEPVSIDIRQALLMSKPAVNLSKPAQTQCIDKVSDLEIVKQGKGFKIGYIDRQGTDQRVILTKRIEAAP</sequence>
<organism evidence="1 2">
    <name type="scientific">Rotaria magnacalcarata</name>
    <dbReference type="NCBI Taxonomy" id="392030"/>
    <lineage>
        <taxon>Eukaryota</taxon>
        <taxon>Metazoa</taxon>
        <taxon>Spiralia</taxon>
        <taxon>Gnathifera</taxon>
        <taxon>Rotifera</taxon>
        <taxon>Eurotatoria</taxon>
        <taxon>Bdelloidea</taxon>
        <taxon>Philodinida</taxon>
        <taxon>Philodinidae</taxon>
        <taxon>Rotaria</taxon>
    </lineage>
</organism>